<dbReference type="InterPro" id="IPR011646">
    <property type="entry name" value="KAP_P-loop"/>
</dbReference>
<dbReference type="InterPro" id="IPR027417">
    <property type="entry name" value="P-loop_NTPase"/>
</dbReference>
<sequence length="726" mass="80798">MIEDTPLVDAGRDKLGFNAIARNLASAFLQNDLSTGFVVGVEGAWGSGKSSIVNLALAELAEDNKGPKVIKFTPWLVGNRNELLAQLFAQLEPVILEQTSEAEKLDTKKLLSSYAEASSGLAVLADLAEIGGAPFAGMVAKFLRKSGEKAQEQSQTSLNDLNQRLRGKLKHLKRPIVVFVDDLDRLEPSEVVEVLRLVKAVADFPNVAYILAYDLDVLAESVQRALNISDGKSHLEKVVQASFSVPRAMSFDLRNWLQSEVSKLVLQSSLTTESSSRLELAYRQWSDEYIETPRDVVRVVNSLKLNFVPVKGKVDPADMIFLQIIRTKNSALFNWIERYVSALSAVGDWGYIAPGVHESFGRDLLNIIDRTGEEEQRFVRALGDHLPGVGIFSLVKSRKEFKVFDRIGENDLQALLPHKRLASPNHFSYYFSFSSPSGGLDDSEVEGFLAACERDQEKAVSVFREMIGQKRPQGGRLAEILLDLIVARSSSVSTSQVQGLFVVLGEAIDELIPFAKTEFGYADFLKARRGEIFGLIDRVKDEKIRGGMLHKLFSTAKSIAWLSGIIRETTFAHGSGPKSPEPKETWLLSEAEFENCKEAYVARLWSTPAKELLEVPYFLNLMYAWYQLGDNEGPRRWIKENTVTDDDFLVVLNAMTSWSSSSDTGVSFNIEPKTLEYFFDGVIAVEERLKLMSENDRLSENTRASVGKHLATIGMWQASEESSAKK</sequence>
<dbReference type="InterPro" id="IPR052754">
    <property type="entry name" value="NTPase_KAP_P-loop"/>
</dbReference>
<dbReference type="Proteomes" id="UP001157961">
    <property type="component" value="Unassembled WGS sequence"/>
</dbReference>
<evidence type="ECO:0000313" key="2">
    <source>
        <dbReference type="EMBL" id="SMP36410.1"/>
    </source>
</evidence>
<feature type="domain" description="KAP NTPase" evidence="1">
    <location>
        <begin position="17"/>
        <end position="304"/>
    </location>
</feature>
<dbReference type="Pfam" id="PF07693">
    <property type="entry name" value="KAP_NTPase"/>
    <property type="match status" value="1"/>
</dbReference>
<evidence type="ECO:0000259" key="1">
    <source>
        <dbReference type="Pfam" id="PF07693"/>
    </source>
</evidence>
<gene>
    <name evidence="2" type="ORF">SAMN06265373_11612</name>
</gene>
<dbReference type="EMBL" id="FXTY01000016">
    <property type="protein sequence ID" value="SMP36410.1"/>
    <property type="molecule type" value="Genomic_DNA"/>
</dbReference>
<proteinExistence type="predicted"/>
<accession>A0ABY1PM83</accession>
<protein>
    <submittedName>
        <fullName evidence="2">Predicted P-loop ATPase, KAP-like</fullName>
    </submittedName>
</protein>
<dbReference type="RefSeq" id="WP_283428048.1">
    <property type="nucleotide sequence ID" value="NZ_FXTY01000016.1"/>
</dbReference>
<organism evidence="2 3">
    <name type="scientific">Shimia sagamensis</name>
    <dbReference type="NCBI Taxonomy" id="1566352"/>
    <lineage>
        <taxon>Bacteria</taxon>
        <taxon>Pseudomonadati</taxon>
        <taxon>Pseudomonadota</taxon>
        <taxon>Alphaproteobacteria</taxon>
        <taxon>Rhodobacterales</taxon>
        <taxon>Roseobacteraceae</taxon>
    </lineage>
</organism>
<reference evidence="2 3" key="1">
    <citation type="submission" date="2017-05" db="EMBL/GenBank/DDBJ databases">
        <authorList>
            <person name="Varghese N."/>
            <person name="Submissions S."/>
        </authorList>
    </citation>
    <scope>NUCLEOTIDE SEQUENCE [LARGE SCALE GENOMIC DNA]</scope>
    <source>
        <strain evidence="2 3">DSM 29734</strain>
    </source>
</reference>
<evidence type="ECO:0000313" key="3">
    <source>
        <dbReference type="Proteomes" id="UP001157961"/>
    </source>
</evidence>
<dbReference type="SUPFAM" id="SSF52540">
    <property type="entry name" value="P-loop containing nucleoside triphosphate hydrolases"/>
    <property type="match status" value="1"/>
</dbReference>
<name>A0ABY1PM83_9RHOB</name>
<keyword evidence="3" id="KW-1185">Reference proteome</keyword>
<dbReference type="Gene3D" id="3.40.50.300">
    <property type="entry name" value="P-loop containing nucleotide triphosphate hydrolases"/>
    <property type="match status" value="1"/>
</dbReference>
<dbReference type="PANTHER" id="PTHR22674:SF6">
    <property type="entry name" value="NTPASE KAP FAMILY P-LOOP DOMAIN-CONTAINING PROTEIN 1"/>
    <property type="match status" value="1"/>
</dbReference>
<dbReference type="PANTHER" id="PTHR22674">
    <property type="entry name" value="NTPASE, KAP FAMILY P-LOOP DOMAIN-CONTAINING 1"/>
    <property type="match status" value="1"/>
</dbReference>
<comment type="caution">
    <text evidence="2">The sequence shown here is derived from an EMBL/GenBank/DDBJ whole genome shotgun (WGS) entry which is preliminary data.</text>
</comment>